<reference evidence="7 8" key="1">
    <citation type="journal article" date="2021" name="Sci. Rep.">
        <title>Genome sequencing of the multicellular alga Astrephomene provides insights into convergent evolution of germ-soma differentiation.</title>
        <authorList>
            <person name="Yamashita S."/>
            <person name="Yamamoto K."/>
            <person name="Matsuzaki R."/>
            <person name="Suzuki S."/>
            <person name="Yamaguchi H."/>
            <person name="Hirooka S."/>
            <person name="Minakuchi Y."/>
            <person name="Miyagishima S."/>
            <person name="Kawachi M."/>
            <person name="Toyoda A."/>
            <person name="Nozaki H."/>
        </authorList>
    </citation>
    <scope>NUCLEOTIDE SEQUENCE [LARGE SCALE GENOMIC DNA]</scope>
    <source>
        <strain evidence="7 8">NIES-4017</strain>
    </source>
</reference>
<evidence type="ECO:0000313" key="8">
    <source>
        <dbReference type="Proteomes" id="UP001054857"/>
    </source>
</evidence>
<evidence type="ECO:0000313" key="7">
    <source>
        <dbReference type="EMBL" id="GFR44118.1"/>
    </source>
</evidence>
<dbReference type="Gene3D" id="3.30.40.10">
    <property type="entry name" value="Zinc/RING finger domain, C3HC4 (zinc finger)"/>
    <property type="match status" value="1"/>
</dbReference>
<evidence type="ECO:0000256" key="4">
    <source>
        <dbReference type="PROSITE-ProRule" id="PRU00175"/>
    </source>
</evidence>
<comment type="caution">
    <text evidence="7">The sequence shown here is derived from an EMBL/GenBank/DDBJ whole genome shotgun (WGS) entry which is preliminary data.</text>
</comment>
<evidence type="ECO:0000256" key="5">
    <source>
        <dbReference type="SAM" id="MobiDB-lite"/>
    </source>
</evidence>
<evidence type="ECO:0000256" key="2">
    <source>
        <dbReference type="ARBA" id="ARBA00022771"/>
    </source>
</evidence>
<evidence type="ECO:0000256" key="1">
    <source>
        <dbReference type="ARBA" id="ARBA00022723"/>
    </source>
</evidence>
<feature type="region of interest" description="Disordered" evidence="5">
    <location>
        <begin position="219"/>
        <end position="241"/>
    </location>
</feature>
<proteinExistence type="predicted"/>
<feature type="non-terminal residue" evidence="7">
    <location>
        <position position="413"/>
    </location>
</feature>
<evidence type="ECO:0000256" key="3">
    <source>
        <dbReference type="ARBA" id="ARBA00022833"/>
    </source>
</evidence>
<keyword evidence="8" id="KW-1185">Reference proteome</keyword>
<dbReference type="Pfam" id="PF13920">
    <property type="entry name" value="zf-C3HC4_3"/>
    <property type="match status" value="1"/>
</dbReference>
<dbReference type="Proteomes" id="UP001054857">
    <property type="component" value="Unassembled WGS sequence"/>
</dbReference>
<evidence type="ECO:0000259" key="6">
    <source>
        <dbReference type="PROSITE" id="PS50089"/>
    </source>
</evidence>
<dbReference type="InterPro" id="IPR001841">
    <property type="entry name" value="Znf_RING"/>
</dbReference>
<dbReference type="PROSITE" id="PS50089">
    <property type="entry name" value="ZF_RING_2"/>
    <property type="match status" value="1"/>
</dbReference>
<keyword evidence="2 4" id="KW-0863">Zinc-finger</keyword>
<dbReference type="InterPro" id="IPR013083">
    <property type="entry name" value="Znf_RING/FYVE/PHD"/>
</dbReference>
<organism evidence="7 8">
    <name type="scientific">Astrephomene gubernaculifera</name>
    <dbReference type="NCBI Taxonomy" id="47775"/>
    <lineage>
        <taxon>Eukaryota</taxon>
        <taxon>Viridiplantae</taxon>
        <taxon>Chlorophyta</taxon>
        <taxon>core chlorophytes</taxon>
        <taxon>Chlorophyceae</taxon>
        <taxon>CS clade</taxon>
        <taxon>Chlamydomonadales</taxon>
        <taxon>Astrephomenaceae</taxon>
        <taxon>Astrephomene</taxon>
    </lineage>
</organism>
<dbReference type="SUPFAM" id="SSF57850">
    <property type="entry name" value="RING/U-box"/>
    <property type="match status" value="1"/>
</dbReference>
<dbReference type="AlphaFoldDB" id="A0AAD3HKK6"/>
<keyword evidence="1" id="KW-0479">Metal-binding</keyword>
<keyword evidence="3" id="KW-0862">Zinc</keyword>
<dbReference type="InterPro" id="IPR017907">
    <property type="entry name" value="Znf_RING_CS"/>
</dbReference>
<sequence>EECEPHSTPLHLAAARGDAVAVRELLLHFASREDARVQRTAAAAADPRLVATLSGRLAWQLALPQLEVLGIDLLQALHPTQPLLYILAPDADVSTSAASNSSAADYGPPSLAAIAAAALKQKLLASLAAVEVAERKAAAEAEAARVLTSAPVPPRPHLSGCRTLNSSAAAASATASTSINGLRGAFNGRSTNSGYQASESLRLRAGKALCRSKVVPYPSKQLQTSRQQAPEALHGSSPSRGVWRDAGFPNSAKDEPHPFGVQDQETYALELRFGRGNARGRNVNSNEKNRCYHRSYSAPDSSSCYARVCAVPFNQGGLVVGAEGVETSSEDWEDVDDEEEDDGICSVCFARPEAAAPATCHHGICSVCAGELCRAVSSRPLLCPFCRQPVTDFVRVAAPAGGAAAGRRGRGRG</sequence>
<dbReference type="PROSITE" id="PS00518">
    <property type="entry name" value="ZF_RING_1"/>
    <property type="match status" value="1"/>
</dbReference>
<dbReference type="EMBL" id="BMAR01000007">
    <property type="protein sequence ID" value="GFR44118.1"/>
    <property type="molecule type" value="Genomic_DNA"/>
</dbReference>
<name>A0AAD3HKK6_9CHLO</name>
<dbReference type="GO" id="GO:0008270">
    <property type="term" value="F:zinc ion binding"/>
    <property type="evidence" value="ECO:0007669"/>
    <property type="project" value="UniProtKB-KW"/>
</dbReference>
<gene>
    <name evidence="7" type="ORF">Agub_g5281</name>
</gene>
<protein>
    <recommendedName>
        <fullName evidence="6">RING-type domain-containing protein</fullName>
    </recommendedName>
</protein>
<accession>A0AAD3HKK6</accession>
<feature type="domain" description="RING-type" evidence="6">
    <location>
        <begin position="345"/>
        <end position="387"/>
    </location>
</feature>